<comment type="function">
    <text evidence="6">Catalyzes the reversible conversion of 2-phosphoglycerate (2-PG) into phosphoenolpyruvate (PEP). It is essential for the degradation of carbohydrates via glycolysis.</text>
</comment>
<evidence type="ECO:0000256" key="9">
    <source>
        <dbReference type="PIRSR" id="PIRSR001400-3"/>
    </source>
</evidence>
<comment type="pathway">
    <text evidence="1 6">Carbohydrate degradation; glycolysis; pyruvate from D-glyceraldehyde 3-phosphate: step 4/5.</text>
</comment>
<comment type="similarity">
    <text evidence="2 6">Belongs to the enolase family.</text>
</comment>
<reference evidence="12" key="1">
    <citation type="journal article" date="2014" name="Genome Biol. Evol.">
        <title>Pangenome evidence for extensive interdomain horizontal transfer affecting lineage core and shell genes in uncultured planktonic thaumarchaeota and euryarchaeota.</title>
        <authorList>
            <person name="Deschamps P."/>
            <person name="Zivanovic Y."/>
            <person name="Moreira D."/>
            <person name="Rodriguez-Valera F."/>
            <person name="Lopez-Garcia P."/>
        </authorList>
    </citation>
    <scope>NUCLEOTIDE SEQUENCE</scope>
</reference>
<feature type="binding site" evidence="6 9">
    <location>
        <position position="306"/>
    </location>
    <ligand>
        <name>Mg(2+)</name>
        <dbReference type="ChEBI" id="CHEBI:18420"/>
    </ligand>
</feature>
<dbReference type="SUPFAM" id="SSF54826">
    <property type="entry name" value="Enolase N-terminal domain-like"/>
    <property type="match status" value="1"/>
</dbReference>
<feature type="active site" description="Proton donor" evidence="6 7">
    <location>
        <position position="199"/>
    </location>
</feature>
<feature type="binding site" evidence="8">
    <location>
        <position position="306"/>
    </location>
    <ligand>
        <name>substrate</name>
    </ligand>
</feature>
<dbReference type="GO" id="GO:0006096">
    <property type="term" value="P:glycolytic process"/>
    <property type="evidence" value="ECO:0007669"/>
    <property type="project" value="UniProtKB-UniRule"/>
</dbReference>
<dbReference type="InterPro" id="IPR020811">
    <property type="entry name" value="Enolase_N"/>
</dbReference>
<feature type="binding site" evidence="6 9">
    <location>
        <position position="280"/>
    </location>
    <ligand>
        <name>Mg(2+)</name>
        <dbReference type="ChEBI" id="CHEBI:18420"/>
    </ligand>
</feature>
<dbReference type="Gene3D" id="3.20.20.120">
    <property type="entry name" value="Enolase-like C-terminal domain"/>
    <property type="match status" value="1"/>
</dbReference>
<evidence type="ECO:0000256" key="4">
    <source>
        <dbReference type="ARBA" id="ARBA00023152"/>
    </source>
</evidence>
<dbReference type="PANTHER" id="PTHR11902:SF1">
    <property type="entry name" value="ENOLASE"/>
    <property type="match status" value="1"/>
</dbReference>
<keyword evidence="6" id="KW-0964">Secreted</keyword>
<evidence type="ECO:0000256" key="5">
    <source>
        <dbReference type="ARBA" id="ARBA00023239"/>
    </source>
</evidence>
<evidence type="ECO:0000256" key="1">
    <source>
        <dbReference type="ARBA" id="ARBA00005031"/>
    </source>
</evidence>
<feature type="binding site" evidence="8">
    <location>
        <position position="146"/>
    </location>
    <ligand>
        <name>substrate</name>
    </ligand>
</feature>
<dbReference type="Pfam" id="PF03952">
    <property type="entry name" value="Enolase_N"/>
    <property type="match status" value="1"/>
</dbReference>
<feature type="binding site" evidence="8">
    <location>
        <position position="382"/>
    </location>
    <ligand>
        <name>substrate</name>
    </ligand>
</feature>
<dbReference type="InterPro" id="IPR000941">
    <property type="entry name" value="Enolase"/>
</dbReference>
<dbReference type="InterPro" id="IPR020810">
    <property type="entry name" value="Enolase_C"/>
</dbReference>
<keyword evidence="3 6" id="KW-0460">Magnesium</keyword>
<keyword evidence="5 6" id="KW-0456">Lyase</keyword>
<comment type="subcellular location">
    <subcellularLocation>
        <location evidence="6">Cytoplasm</location>
    </subcellularLocation>
    <subcellularLocation>
        <location evidence="6">Secreted</location>
    </subcellularLocation>
    <subcellularLocation>
        <location evidence="6">Cell surface</location>
    </subcellularLocation>
    <text evidence="6">Fractions of enolase are present in both the cytoplasm and on the cell surface.</text>
</comment>
<feature type="binding site" evidence="6">
    <location>
        <position position="360"/>
    </location>
    <ligand>
        <name>(2R)-2-phosphoglycerate</name>
        <dbReference type="ChEBI" id="CHEBI:58289"/>
    </ligand>
</feature>
<dbReference type="SMART" id="SM01193">
    <property type="entry name" value="Enolase_N"/>
    <property type="match status" value="1"/>
</dbReference>
<gene>
    <name evidence="6 12" type="primary">eno</name>
</gene>
<name>A0A075G024_9ARCH</name>
<dbReference type="GO" id="GO:0004634">
    <property type="term" value="F:phosphopyruvate hydratase activity"/>
    <property type="evidence" value="ECO:0007669"/>
    <property type="project" value="UniProtKB-UniRule"/>
</dbReference>
<keyword evidence="6 9" id="KW-0479">Metal-binding</keyword>
<dbReference type="InterPro" id="IPR029017">
    <property type="entry name" value="Enolase-like_N"/>
</dbReference>
<sequence>MAKITSIRGRIIHNSRGTKTIEVDVISDNQYLGRTSAPSGASVGKYEAVSFPEDGPEESLRILNENSKKFLEFESSDLKSIDETLKAIDQTSNYSKIGGGLAYAITIASMESASKAVGKQLFELISEQDEYRFPIPIGNILGGGVHAGPGTPDIQEILISAPGAKTIRDAIETNFKVHKELRNVIEKADPSFTNGRGDEGGWAPKCDNEKALELCAMACENLGYTLGKEVSLGVDFASSTQWNEEKHLYAYERAGFENTPEKQIEFVASIIEKYKLIYAEDAVHEEAFMDMSELVSKFPKTMITGDDLTVTSKDILKKAIENKSCNAAILKVNQAGSLYDALEFAKVADNNDIKLITSHRSGESIDSQISHIGIGTNSKMLKVGVVGGERVAKLNELIRLSEHDLIQGMAEV</sequence>
<comment type="cofactor">
    <cofactor evidence="6">
        <name>Mg(2+)</name>
        <dbReference type="ChEBI" id="CHEBI:18420"/>
    </cofactor>
    <text evidence="6">Binds a second Mg(2+) ion via substrate during catalysis.</text>
</comment>
<proteinExistence type="inferred from homology"/>
<feature type="binding site" evidence="6 9">
    <location>
        <position position="235"/>
    </location>
    <ligand>
        <name>Mg(2+)</name>
        <dbReference type="ChEBI" id="CHEBI:18420"/>
    </ligand>
</feature>
<evidence type="ECO:0000313" key="12">
    <source>
        <dbReference type="EMBL" id="AIE95217.1"/>
    </source>
</evidence>
<dbReference type="GO" id="GO:0000015">
    <property type="term" value="C:phosphopyruvate hydratase complex"/>
    <property type="evidence" value="ECO:0007669"/>
    <property type="project" value="InterPro"/>
</dbReference>
<dbReference type="UniPathway" id="UPA00109">
    <property type="reaction ID" value="UER00187"/>
</dbReference>
<dbReference type="Pfam" id="PF00113">
    <property type="entry name" value="Enolase_C"/>
    <property type="match status" value="1"/>
</dbReference>
<feature type="binding site" evidence="6">
    <location>
        <position position="361"/>
    </location>
    <ligand>
        <name>(2R)-2-phosphoglycerate</name>
        <dbReference type="ChEBI" id="CHEBI:58289"/>
    </ligand>
</feature>
<dbReference type="SMART" id="SM01192">
    <property type="entry name" value="Enolase_C"/>
    <property type="match status" value="1"/>
</dbReference>
<dbReference type="AlphaFoldDB" id="A0A075G024"/>
<dbReference type="Gene3D" id="3.30.390.10">
    <property type="entry name" value="Enolase-like, N-terminal domain"/>
    <property type="match status" value="1"/>
</dbReference>
<evidence type="ECO:0000256" key="7">
    <source>
        <dbReference type="PIRSR" id="PIRSR001400-1"/>
    </source>
</evidence>
<evidence type="ECO:0000259" key="10">
    <source>
        <dbReference type="SMART" id="SM01192"/>
    </source>
</evidence>
<keyword evidence="4 6" id="KW-0324">Glycolysis</keyword>
<dbReference type="InterPro" id="IPR036849">
    <property type="entry name" value="Enolase-like_C_sf"/>
</dbReference>
<evidence type="ECO:0000256" key="6">
    <source>
        <dbReference type="HAMAP-Rule" id="MF_00318"/>
    </source>
</evidence>
<evidence type="ECO:0000256" key="2">
    <source>
        <dbReference type="ARBA" id="ARBA00009604"/>
    </source>
</evidence>
<evidence type="ECO:0000256" key="8">
    <source>
        <dbReference type="PIRSR" id="PIRSR001400-2"/>
    </source>
</evidence>
<dbReference type="GO" id="GO:0009986">
    <property type="term" value="C:cell surface"/>
    <property type="evidence" value="ECO:0007669"/>
    <property type="project" value="UniProtKB-SubCell"/>
</dbReference>
<feature type="binding site" evidence="6">
    <location>
        <position position="155"/>
    </location>
    <ligand>
        <name>(2R)-2-phosphoglycerate</name>
        <dbReference type="ChEBI" id="CHEBI:58289"/>
    </ligand>
</feature>
<evidence type="ECO:0000256" key="3">
    <source>
        <dbReference type="ARBA" id="ARBA00022842"/>
    </source>
</evidence>
<dbReference type="SUPFAM" id="SSF51604">
    <property type="entry name" value="Enolase C-terminal domain-like"/>
    <property type="match status" value="1"/>
</dbReference>
<feature type="domain" description="Enolase C-terminal TIM barrel" evidence="10">
    <location>
        <begin position="130"/>
        <end position="405"/>
    </location>
</feature>
<dbReference type="GO" id="GO:0005576">
    <property type="term" value="C:extracellular region"/>
    <property type="evidence" value="ECO:0007669"/>
    <property type="project" value="UniProtKB-SubCell"/>
</dbReference>
<organism evidence="12">
    <name type="scientific">uncultured marine thaumarchaeote AD1000_60_A11</name>
    <dbReference type="NCBI Taxonomy" id="1455927"/>
    <lineage>
        <taxon>Archaea</taxon>
        <taxon>Nitrososphaerota</taxon>
        <taxon>environmental samples</taxon>
    </lineage>
</organism>
<feature type="active site" description="Proton acceptor" evidence="6 7">
    <location>
        <position position="331"/>
    </location>
</feature>
<feature type="binding site" evidence="6">
    <location>
        <position position="331"/>
    </location>
    <ligand>
        <name>(2R)-2-phosphoglycerate</name>
        <dbReference type="ChEBI" id="CHEBI:58289"/>
    </ligand>
</feature>
<dbReference type="EMBL" id="KF900444">
    <property type="protein sequence ID" value="AIE95217.1"/>
    <property type="molecule type" value="Genomic_DNA"/>
</dbReference>
<keyword evidence="12" id="KW-0670">Pyruvate</keyword>
<comment type="cofactor">
    <cofactor evidence="9">
        <name>Mg(2+)</name>
        <dbReference type="ChEBI" id="CHEBI:18420"/>
    </cofactor>
    <text evidence="9">Mg(2+) is required for catalysis and for stabilizing the dimer.</text>
</comment>
<feature type="binding site" evidence="6">
    <location>
        <position position="382"/>
    </location>
    <ligand>
        <name>(2R)-2-phosphoglycerate</name>
        <dbReference type="ChEBI" id="CHEBI:58289"/>
    </ligand>
</feature>
<dbReference type="PANTHER" id="PTHR11902">
    <property type="entry name" value="ENOLASE"/>
    <property type="match status" value="1"/>
</dbReference>
<evidence type="ECO:0000259" key="11">
    <source>
        <dbReference type="SMART" id="SM01193"/>
    </source>
</evidence>
<feature type="binding site" evidence="8">
    <location>
        <begin position="358"/>
        <end position="361"/>
    </location>
    <ligand>
        <name>substrate</name>
    </ligand>
</feature>
<dbReference type="GO" id="GO:0000287">
    <property type="term" value="F:magnesium ion binding"/>
    <property type="evidence" value="ECO:0007669"/>
    <property type="project" value="UniProtKB-UniRule"/>
</dbReference>
<dbReference type="PIRSF" id="PIRSF001400">
    <property type="entry name" value="Enolase"/>
    <property type="match status" value="1"/>
</dbReference>
<feature type="binding site" evidence="8">
    <location>
        <position position="280"/>
    </location>
    <ligand>
        <name>substrate</name>
    </ligand>
</feature>
<keyword evidence="6" id="KW-0963">Cytoplasm</keyword>
<dbReference type="EC" id="4.2.1.11" evidence="6"/>
<dbReference type="PRINTS" id="PR00148">
    <property type="entry name" value="ENOLASE"/>
</dbReference>
<accession>A0A075G024</accession>
<dbReference type="HAMAP" id="MF_00318">
    <property type="entry name" value="Enolase"/>
    <property type="match status" value="1"/>
</dbReference>
<comment type="catalytic activity">
    <reaction evidence="6">
        <text>(2R)-2-phosphoglycerate = phosphoenolpyruvate + H2O</text>
        <dbReference type="Rhea" id="RHEA:10164"/>
        <dbReference type="ChEBI" id="CHEBI:15377"/>
        <dbReference type="ChEBI" id="CHEBI:58289"/>
        <dbReference type="ChEBI" id="CHEBI:58702"/>
        <dbReference type="EC" id="4.2.1.11"/>
    </reaction>
</comment>
<feature type="domain" description="Enolase N-terminal" evidence="11">
    <location>
        <begin position="4"/>
        <end position="125"/>
    </location>
</feature>
<feature type="binding site" evidence="8">
    <location>
        <position position="156"/>
    </location>
    <ligand>
        <name>substrate</name>
    </ligand>
</feature>
<protein>
    <recommendedName>
        <fullName evidence="6">Enolase</fullName>
        <ecNumber evidence="6">4.2.1.11</ecNumber>
    </recommendedName>
    <alternativeName>
        <fullName evidence="6">2-phospho-D-glycerate hydro-lyase</fullName>
    </alternativeName>
    <alternativeName>
        <fullName evidence="6">2-phosphoglycerate dehydratase</fullName>
    </alternativeName>
</protein>